<keyword evidence="2" id="KW-1185">Reference proteome</keyword>
<evidence type="ECO:0000313" key="2">
    <source>
        <dbReference type="Proteomes" id="UP000623467"/>
    </source>
</evidence>
<name>A0A8H6YZC3_9AGAR</name>
<protein>
    <submittedName>
        <fullName evidence="1">Uncharacterized protein</fullName>
    </submittedName>
</protein>
<evidence type="ECO:0000313" key="1">
    <source>
        <dbReference type="EMBL" id="KAF7368069.1"/>
    </source>
</evidence>
<accession>A0A8H6YZC3</accession>
<dbReference type="EMBL" id="JACAZH010000005">
    <property type="protein sequence ID" value="KAF7368069.1"/>
    <property type="molecule type" value="Genomic_DNA"/>
</dbReference>
<comment type="caution">
    <text evidence="1">The sequence shown here is derived from an EMBL/GenBank/DDBJ whole genome shotgun (WGS) entry which is preliminary data.</text>
</comment>
<organism evidence="1 2">
    <name type="scientific">Mycena sanguinolenta</name>
    <dbReference type="NCBI Taxonomy" id="230812"/>
    <lineage>
        <taxon>Eukaryota</taxon>
        <taxon>Fungi</taxon>
        <taxon>Dikarya</taxon>
        <taxon>Basidiomycota</taxon>
        <taxon>Agaricomycotina</taxon>
        <taxon>Agaricomycetes</taxon>
        <taxon>Agaricomycetidae</taxon>
        <taxon>Agaricales</taxon>
        <taxon>Marasmiineae</taxon>
        <taxon>Mycenaceae</taxon>
        <taxon>Mycena</taxon>
    </lineage>
</organism>
<sequence length="160" mass="16668">MPAFPCTTIIPTGSFLLKDFQQLCLTVNSTAGGLFGQSIITAPCSDELPALPQQTWSFEAVNHGSILVSGLSQGGAPGEIVIVQEGEDGQAITYGSTNIAFNITCVTGRPSNVVTLVDNVVGTEITLTATQAEGDGDTPPAIFETYMGSAQQIWSIEALD</sequence>
<dbReference type="OrthoDB" id="3056239at2759"/>
<dbReference type="AlphaFoldDB" id="A0A8H6YZC3"/>
<proteinExistence type="predicted"/>
<gene>
    <name evidence="1" type="ORF">MSAN_00873000</name>
</gene>
<dbReference type="Proteomes" id="UP000623467">
    <property type="component" value="Unassembled WGS sequence"/>
</dbReference>
<reference evidence="1" key="1">
    <citation type="submission" date="2020-05" db="EMBL/GenBank/DDBJ databases">
        <title>Mycena genomes resolve the evolution of fungal bioluminescence.</title>
        <authorList>
            <person name="Tsai I.J."/>
        </authorList>
    </citation>
    <scope>NUCLEOTIDE SEQUENCE</scope>
    <source>
        <strain evidence="1">160909Yilan</strain>
    </source>
</reference>